<name>A0ABT1XPZ9_9SPHN</name>
<sequence>MSKLTQTILLASVLLIVVAVMFNSAFVIGGSGVVLLVAVGYAYVVSRREAERGEIAD</sequence>
<keyword evidence="1" id="KW-0472">Membrane</keyword>
<evidence type="ECO:0000256" key="1">
    <source>
        <dbReference type="SAM" id="Phobius"/>
    </source>
</evidence>
<evidence type="ECO:0000313" key="3">
    <source>
        <dbReference type="Proteomes" id="UP001206067"/>
    </source>
</evidence>
<keyword evidence="3" id="KW-1185">Reference proteome</keyword>
<protein>
    <submittedName>
        <fullName evidence="2">Uncharacterized protein</fullName>
    </submittedName>
</protein>
<reference evidence="2 3" key="1">
    <citation type="submission" date="2022-08" db="EMBL/GenBank/DDBJ databases">
        <title>Polyphasic taxonomy analysis of Qipengyuania sp.RS5-5.</title>
        <authorList>
            <person name="Xamxidin M."/>
            <person name="Wu M."/>
        </authorList>
    </citation>
    <scope>NUCLEOTIDE SEQUENCE [LARGE SCALE GENOMIC DNA]</scope>
    <source>
        <strain evidence="2 3">RS5-5</strain>
    </source>
</reference>
<dbReference type="Proteomes" id="UP001206067">
    <property type="component" value="Unassembled WGS sequence"/>
</dbReference>
<feature type="transmembrane region" description="Helical" evidence="1">
    <location>
        <begin position="12"/>
        <end position="44"/>
    </location>
</feature>
<keyword evidence="1" id="KW-0812">Transmembrane</keyword>
<evidence type="ECO:0000313" key="2">
    <source>
        <dbReference type="EMBL" id="MCR2833667.1"/>
    </source>
</evidence>
<gene>
    <name evidence="2" type="ORF">NSO95_06890</name>
</gene>
<keyword evidence="1" id="KW-1133">Transmembrane helix</keyword>
<comment type="caution">
    <text evidence="2">The sequence shown here is derived from an EMBL/GenBank/DDBJ whole genome shotgun (WGS) entry which is preliminary data.</text>
</comment>
<dbReference type="EMBL" id="JANKHH010000004">
    <property type="protein sequence ID" value="MCR2833667.1"/>
    <property type="molecule type" value="Genomic_DNA"/>
</dbReference>
<accession>A0ABT1XPZ9</accession>
<proteinExistence type="predicted"/>
<organism evidence="2 3">
    <name type="scientific">Parerythrobacter lacustris</name>
    <dbReference type="NCBI Taxonomy" id="2969984"/>
    <lineage>
        <taxon>Bacteria</taxon>
        <taxon>Pseudomonadati</taxon>
        <taxon>Pseudomonadota</taxon>
        <taxon>Alphaproteobacteria</taxon>
        <taxon>Sphingomonadales</taxon>
        <taxon>Erythrobacteraceae</taxon>
        <taxon>Parerythrobacter</taxon>
    </lineage>
</organism>
<dbReference type="RefSeq" id="WP_257595446.1">
    <property type="nucleotide sequence ID" value="NZ_JANKHH010000004.1"/>
</dbReference>